<keyword evidence="2 8" id="KW-0479">Metal-binding</keyword>
<keyword evidence="5 8" id="KW-0460">Magnesium</keyword>
<dbReference type="Gene3D" id="3.100.10.20">
    <property type="entry name" value="CRISPR-associated endonuclease Cas1, N-terminal domain"/>
    <property type="match status" value="1"/>
</dbReference>
<dbReference type="AlphaFoldDB" id="A0A095Z901"/>
<reference evidence="9 10" key="1">
    <citation type="submission" date="2014-07" db="EMBL/GenBank/DDBJ databases">
        <authorList>
            <person name="McCorrison J."/>
            <person name="Sanka R."/>
            <person name="Torralba M."/>
            <person name="Gillis M."/>
            <person name="Haft D.H."/>
            <person name="Methe B."/>
            <person name="Sutton G."/>
            <person name="Nelson K.E."/>
        </authorList>
    </citation>
    <scope>NUCLEOTIDE SEQUENCE [LARGE SCALE GENOMIC DNA]</scope>
    <source>
        <strain evidence="9 10">DNF00450</strain>
    </source>
</reference>
<comment type="cofactor">
    <cofactor evidence="8">
        <name>Mg(2+)</name>
        <dbReference type="ChEBI" id="CHEBI:18420"/>
    </cofactor>
    <cofactor evidence="8">
        <name>Mn(2+)</name>
        <dbReference type="ChEBI" id="CHEBI:29035"/>
    </cofactor>
</comment>
<dbReference type="EMBL" id="JRNE01000080">
    <property type="protein sequence ID" value="KGF15227.1"/>
    <property type="molecule type" value="Genomic_DNA"/>
</dbReference>
<keyword evidence="3 8" id="KW-0255">Endonuclease</keyword>
<dbReference type="GO" id="GO:0003677">
    <property type="term" value="F:DNA binding"/>
    <property type="evidence" value="ECO:0007669"/>
    <property type="project" value="UniProtKB-KW"/>
</dbReference>
<dbReference type="eggNOG" id="COG1518">
    <property type="taxonomic scope" value="Bacteria"/>
</dbReference>
<dbReference type="InterPro" id="IPR042206">
    <property type="entry name" value="CRISPR-assoc_Cas1_C"/>
</dbReference>
<feature type="binding site" evidence="8">
    <location>
        <position position="214"/>
    </location>
    <ligand>
        <name>Mn(2+)</name>
        <dbReference type="ChEBI" id="CHEBI:29035"/>
    </ligand>
</feature>
<keyword evidence="7 8" id="KW-0238">DNA-binding</keyword>
<comment type="subunit">
    <text evidence="8">Homodimer, forms a heterotetramer with a Cas2 homodimer.</text>
</comment>
<dbReference type="InterPro" id="IPR042211">
    <property type="entry name" value="CRISPR-assoc_Cas1_N"/>
</dbReference>
<dbReference type="InterPro" id="IPR033641">
    <property type="entry name" value="Cas1_I-E"/>
</dbReference>
<evidence type="ECO:0000256" key="1">
    <source>
        <dbReference type="ARBA" id="ARBA00022722"/>
    </source>
</evidence>
<dbReference type="PANTHER" id="PTHR34353:SF3">
    <property type="entry name" value="CRISPR-ASSOCIATED ENDONUCLEASE CAS1"/>
    <property type="match status" value="1"/>
</dbReference>
<evidence type="ECO:0000256" key="2">
    <source>
        <dbReference type="ARBA" id="ARBA00022723"/>
    </source>
</evidence>
<dbReference type="NCBIfam" id="TIGR00287">
    <property type="entry name" value="cas1"/>
    <property type="match status" value="1"/>
</dbReference>
<dbReference type="Pfam" id="PF01867">
    <property type="entry name" value="Cas_Cas1"/>
    <property type="match status" value="2"/>
</dbReference>
<dbReference type="Proteomes" id="UP000029548">
    <property type="component" value="Unassembled WGS sequence"/>
</dbReference>
<dbReference type="GO" id="GO:0043571">
    <property type="term" value="P:maintenance of CRISPR repeat elements"/>
    <property type="evidence" value="ECO:0007669"/>
    <property type="project" value="UniProtKB-UniRule"/>
</dbReference>
<keyword evidence="6 8" id="KW-0051">Antiviral defense</keyword>
<feature type="binding site" evidence="8">
    <location>
        <position position="227"/>
    </location>
    <ligand>
        <name>Mn(2+)</name>
        <dbReference type="ChEBI" id="CHEBI:29035"/>
    </ligand>
</feature>
<gene>
    <name evidence="8" type="primary">cas1</name>
    <name evidence="9" type="ORF">HMPREF1650_11705</name>
</gene>
<evidence type="ECO:0000256" key="5">
    <source>
        <dbReference type="ARBA" id="ARBA00022842"/>
    </source>
</evidence>
<keyword evidence="8" id="KW-0464">Manganese</keyword>
<evidence type="ECO:0000313" key="9">
    <source>
        <dbReference type="EMBL" id="KGF15227.1"/>
    </source>
</evidence>
<protein>
    <recommendedName>
        <fullName evidence="8">CRISPR-associated endonuclease Cas1</fullName>
        <ecNumber evidence="8">3.1.-.-</ecNumber>
    </recommendedName>
</protein>
<dbReference type="HAMAP" id="MF_01470">
    <property type="entry name" value="Cas1"/>
    <property type="match status" value="1"/>
</dbReference>
<dbReference type="Gene3D" id="1.20.120.920">
    <property type="entry name" value="CRISPR-associated endonuclease Cas1, C-terminal domain"/>
    <property type="match status" value="1"/>
</dbReference>
<dbReference type="GO" id="GO:0016787">
    <property type="term" value="F:hydrolase activity"/>
    <property type="evidence" value="ECO:0007669"/>
    <property type="project" value="UniProtKB-KW"/>
</dbReference>
<dbReference type="InterPro" id="IPR019851">
    <property type="entry name" value="CRISPR-assoc_Cas1_ECOLI"/>
</dbReference>
<comment type="caution">
    <text evidence="9">The sequence shown here is derived from an EMBL/GenBank/DDBJ whole genome shotgun (WGS) entry which is preliminary data.</text>
</comment>
<evidence type="ECO:0000313" key="10">
    <source>
        <dbReference type="Proteomes" id="UP000029548"/>
    </source>
</evidence>
<comment type="function">
    <text evidence="8">CRISPR (clustered regularly interspaced short palindromic repeat), is an adaptive immune system that provides protection against mobile genetic elements (viruses, transposable elements and conjugative plasmids). CRISPR clusters contain spacers, sequences complementary to antecedent mobile elements, and target invading nucleic acids. CRISPR clusters are transcribed and processed into CRISPR RNA (crRNA). Acts as a dsDNA endonuclease. Involved in the integration of spacer DNA into the CRISPR cassette.</text>
</comment>
<proteinExistence type="inferred from homology"/>
<evidence type="ECO:0000256" key="7">
    <source>
        <dbReference type="ARBA" id="ARBA00023125"/>
    </source>
</evidence>
<dbReference type="InterPro" id="IPR050646">
    <property type="entry name" value="Cas1"/>
</dbReference>
<dbReference type="GO" id="GO:0046872">
    <property type="term" value="F:metal ion binding"/>
    <property type="evidence" value="ECO:0007669"/>
    <property type="project" value="UniProtKB-UniRule"/>
</dbReference>
<keyword evidence="1 8" id="KW-0540">Nuclease</keyword>
<dbReference type="GO" id="GO:0051607">
    <property type="term" value="P:defense response to virus"/>
    <property type="evidence" value="ECO:0007669"/>
    <property type="project" value="UniProtKB-UniRule"/>
</dbReference>
<comment type="similarity">
    <text evidence="8">Belongs to the CRISPR-associated endonuclease Cas1 family.</text>
</comment>
<evidence type="ECO:0000256" key="4">
    <source>
        <dbReference type="ARBA" id="ARBA00022801"/>
    </source>
</evidence>
<dbReference type="EC" id="3.1.-.-" evidence="8"/>
<dbReference type="NCBIfam" id="TIGR03638">
    <property type="entry name" value="cas1_ECOLI"/>
    <property type="match status" value="1"/>
</dbReference>
<keyword evidence="4 8" id="KW-0378">Hydrolase</keyword>
<evidence type="ECO:0000256" key="8">
    <source>
        <dbReference type="HAMAP-Rule" id="MF_01470"/>
    </source>
</evidence>
<dbReference type="InterPro" id="IPR002729">
    <property type="entry name" value="CRISPR-assoc_Cas1"/>
</dbReference>
<name>A0A095Z901_9CORY</name>
<organism evidence="9 10">
    <name type="scientific">Corynebacterium freneyi DNF00450</name>
    <dbReference type="NCBI Taxonomy" id="1287475"/>
    <lineage>
        <taxon>Bacteria</taxon>
        <taxon>Bacillati</taxon>
        <taxon>Actinomycetota</taxon>
        <taxon>Actinomycetes</taxon>
        <taxon>Mycobacteriales</taxon>
        <taxon>Corynebacteriaceae</taxon>
        <taxon>Corynebacterium</taxon>
    </lineage>
</organism>
<accession>A0A095Z901</accession>
<dbReference type="PANTHER" id="PTHR34353">
    <property type="entry name" value="CRISPR-ASSOCIATED ENDONUCLEASE CAS1 1"/>
    <property type="match status" value="1"/>
</dbReference>
<dbReference type="CDD" id="cd09719">
    <property type="entry name" value="Cas1_I-E"/>
    <property type="match status" value="1"/>
</dbReference>
<dbReference type="GO" id="GO:0004520">
    <property type="term" value="F:DNA endonuclease activity"/>
    <property type="evidence" value="ECO:0007669"/>
    <property type="project" value="InterPro"/>
</dbReference>
<feature type="binding site" evidence="8">
    <location>
        <position position="147"/>
    </location>
    <ligand>
        <name>Mn(2+)</name>
        <dbReference type="ChEBI" id="CHEBI:29035"/>
    </ligand>
</feature>
<evidence type="ECO:0000256" key="6">
    <source>
        <dbReference type="ARBA" id="ARBA00023118"/>
    </source>
</evidence>
<sequence>MSGNRGVRPSEPTELTRAQDRITFLYLEHCTIGRDSNSLTATDANGVTHIPSAALGVLMLGPGTRVTHQAMSVIADSGSTAVWVGENGVRYYAHGRPIGRSTRLLERQAELVSNRRSRLDVARKMYAMRFPGEDVSSLTMQQLRGREGARVRASYREWAKTTGVPWTKREYSAADFEASDAINQAMSAAHSCLYGVIHAVLVAIGCSPGLGFVHTGHDRAFVYDVSDLYKAEVTIPIAFETIAALTRDGVLEETKPSEIGANVRRRVRDAMREVRLLERCVRDIKSLFDDDSADDQFLGDVVELWDYQQNNIEAGKNYASGGAIW</sequence>
<evidence type="ECO:0000256" key="3">
    <source>
        <dbReference type="ARBA" id="ARBA00022759"/>
    </source>
</evidence>